<dbReference type="Proteomes" id="UP000789759">
    <property type="component" value="Unassembled WGS sequence"/>
</dbReference>
<dbReference type="AlphaFoldDB" id="A0A9N9P2Y7"/>
<evidence type="ECO:0000313" key="1">
    <source>
        <dbReference type="EMBL" id="CAG8783258.1"/>
    </source>
</evidence>
<comment type="caution">
    <text evidence="1">The sequence shown here is derived from an EMBL/GenBank/DDBJ whole genome shotgun (WGS) entry which is preliminary data.</text>
</comment>
<accession>A0A9N9P2Y7</accession>
<proteinExistence type="predicted"/>
<dbReference type="EMBL" id="CAJVQA010024659">
    <property type="protein sequence ID" value="CAG8783258.1"/>
    <property type="molecule type" value="Genomic_DNA"/>
</dbReference>
<protein>
    <submittedName>
        <fullName evidence="1">17075_t:CDS:1</fullName>
    </submittedName>
</protein>
<reference evidence="1" key="1">
    <citation type="submission" date="2021-06" db="EMBL/GenBank/DDBJ databases">
        <authorList>
            <person name="Kallberg Y."/>
            <person name="Tangrot J."/>
            <person name="Rosling A."/>
        </authorList>
    </citation>
    <scope>NUCLEOTIDE SEQUENCE</scope>
    <source>
        <strain evidence="1">FL966</strain>
    </source>
</reference>
<gene>
    <name evidence="1" type="ORF">CPELLU_LOCUS16520</name>
</gene>
<organism evidence="1 2">
    <name type="scientific">Cetraspora pellucida</name>
    <dbReference type="NCBI Taxonomy" id="1433469"/>
    <lineage>
        <taxon>Eukaryota</taxon>
        <taxon>Fungi</taxon>
        <taxon>Fungi incertae sedis</taxon>
        <taxon>Mucoromycota</taxon>
        <taxon>Glomeromycotina</taxon>
        <taxon>Glomeromycetes</taxon>
        <taxon>Diversisporales</taxon>
        <taxon>Gigasporaceae</taxon>
        <taxon>Cetraspora</taxon>
    </lineage>
</organism>
<evidence type="ECO:0000313" key="2">
    <source>
        <dbReference type="Proteomes" id="UP000789759"/>
    </source>
</evidence>
<name>A0A9N9P2Y7_9GLOM</name>
<dbReference type="OrthoDB" id="2430677at2759"/>
<sequence length="56" mass="6930">TYVRWFFASEHQHMMKDYEEILKVFKLTEDANEFIVKVERMVEENNVNKAYKYCFS</sequence>
<keyword evidence="2" id="KW-1185">Reference proteome</keyword>
<feature type="non-terminal residue" evidence="1">
    <location>
        <position position="56"/>
    </location>
</feature>